<feature type="compositionally biased region" description="Polar residues" evidence="5">
    <location>
        <begin position="66"/>
        <end position="88"/>
    </location>
</feature>
<evidence type="ECO:0000256" key="4">
    <source>
        <dbReference type="ARBA" id="ARBA00023002"/>
    </source>
</evidence>
<keyword evidence="9" id="KW-1185">Reference proteome</keyword>
<comment type="similarity">
    <text evidence="2">Belongs to the PDCD5 family.</text>
</comment>
<feature type="region of interest" description="Disordered" evidence="5">
    <location>
        <begin position="491"/>
        <end position="518"/>
    </location>
</feature>
<dbReference type="InterPro" id="IPR013332">
    <property type="entry name" value="KPR_N"/>
</dbReference>
<feature type="non-terminal residue" evidence="8">
    <location>
        <position position="1"/>
    </location>
</feature>
<gene>
    <name evidence="8" type="ORF">FCULG_00002603</name>
</gene>
<dbReference type="GO" id="GO:0008677">
    <property type="term" value="F:2-dehydropantoate 2-reductase activity"/>
    <property type="evidence" value="ECO:0007669"/>
    <property type="project" value="TreeGrafter"/>
</dbReference>
<dbReference type="OrthoDB" id="73846at2759"/>
<dbReference type="GO" id="GO:0003677">
    <property type="term" value="F:DNA binding"/>
    <property type="evidence" value="ECO:0007669"/>
    <property type="project" value="InterPro"/>
</dbReference>
<protein>
    <recommendedName>
        <fullName evidence="10">2-dehydropantoate 2-reductase</fullName>
    </recommendedName>
</protein>
<dbReference type="GO" id="GO:0005739">
    <property type="term" value="C:mitochondrion"/>
    <property type="evidence" value="ECO:0007669"/>
    <property type="project" value="TreeGrafter"/>
</dbReference>
<feature type="compositionally biased region" description="Gly residues" evidence="5">
    <location>
        <begin position="492"/>
        <end position="503"/>
    </location>
</feature>
<name>A0A2T4GMK5_FUSCU</name>
<evidence type="ECO:0000313" key="9">
    <source>
        <dbReference type="Proteomes" id="UP000241587"/>
    </source>
</evidence>
<dbReference type="GO" id="GO:0050661">
    <property type="term" value="F:NADP binding"/>
    <property type="evidence" value="ECO:0007669"/>
    <property type="project" value="TreeGrafter"/>
</dbReference>
<dbReference type="SUPFAM" id="SSF48179">
    <property type="entry name" value="6-phosphogluconate dehydrogenase C-terminal domain-like"/>
    <property type="match status" value="1"/>
</dbReference>
<dbReference type="PANTHER" id="PTHR43765:SF2">
    <property type="entry name" value="2-DEHYDROPANTOATE 2-REDUCTASE"/>
    <property type="match status" value="1"/>
</dbReference>
<evidence type="ECO:0008006" key="10">
    <source>
        <dbReference type="Google" id="ProtNLM"/>
    </source>
</evidence>
<feature type="non-terminal residue" evidence="8">
    <location>
        <position position="602"/>
    </location>
</feature>
<dbReference type="OMA" id="ANLAMPR"/>
<feature type="domain" description="Ketopantoate reductase N-terminal" evidence="6">
    <location>
        <begin position="173"/>
        <end position="273"/>
    </location>
</feature>
<keyword evidence="3" id="KW-0521">NADP</keyword>
<evidence type="ECO:0000259" key="7">
    <source>
        <dbReference type="Pfam" id="PF08546"/>
    </source>
</evidence>
<comment type="caution">
    <text evidence="8">The sequence shown here is derived from an EMBL/GenBank/DDBJ whole genome shotgun (WGS) entry which is preliminary data.</text>
</comment>
<evidence type="ECO:0000313" key="8">
    <source>
        <dbReference type="EMBL" id="PTD04803.1"/>
    </source>
</evidence>
<sequence>HKLLHDLNTTVKVAIFIQSRATAQIAKRSTRCLQHSPRTSHTRLFASAATTTHLKKDAIPPELSGPSPSRPWQSSENKASVTPTSNNSSHFHIPSVVLPAEAAKSGPVHKIHILGEDVRSRFIAHALCSVYDSVEMLRFRDMPKSRYRNVEQVQPERTRKSAYAERNAAIAKENEDGGQEAAPVPDRSHIDELVVTGRGFEAVKAIASVKDRIDDKTSVCLLNDGIGVLEQVRRMIFDGTQPEPNFFLGHMSHALVFNRNRDSVKQLKAGRTILTSADAALNTPKDLHASLDCNVPTFMQSLRHAELLQSSYSTYDQWLRFKLPSLMFTAAVEPVCVLLDLPYRGLTTNRSGQKMMNQLLGEMALVTESLPEVQSSPDLIRFLRGEGLKKFCYRRITGKANAPSELLMRINKGLQTDINYQNGFFLNRAVDLGIHTPTNKLMVHMIKARRQEAMEKRKSYIPIEETSAEQIRERIRQLDQIRKARLEQLKAQGGGSSGGGGSGQEQQQRQQQQQDDARQHVLNQILHPEAADRLGRIRLVKESRAADIENRLITLAQTGQLRQKVTEAQLKELLNAMSESKEEEKIVVSRRKAWDDDDDLDL</sequence>
<comment type="similarity">
    <text evidence="1">Belongs to the ketopantoate reductase family.</text>
</comment>
<feature type="region of interest" description="Disordered" evidence="5">
    <location>
        <begin position="580"/>
        <end position="602"/>
    </location>
</feature>
<accession>A0A2T4GMK5</accession>
<feature type="compositionally biased region" description="Low complexity" evidence="5">
    <location>
        <begin position="504"/>
        <end position="514"/>
    </location>
</feature>
<evidence type="ECO:0000259" key="6">
    <source>
        <dbReference type="Pfam" id="PF02558"/>
    </source>
</evidence>
<dbReference type="Gene3D" id="3.40.50.720">
    <property type="entry name" value="NAD(P)-binding Rossmann-like Domain"/>
    <property type="match status" value="1"/>
</dbReference>
<dbReference type="Pfam" id="PF02558">
    <property type="entry name" value="ApbA"/>
    <property type="match status" value="1"/>
</dbReference>
<evidence type="ECO:0000256" key="3">
    <source>
        <dbReference type="ARBA" id="ARBA00022857"/>
    </source>
</evidence>
<dbReference type="InterPro" id="IPR002836">
    <property type="entry name" value="PDCD5-like"/>
</dbReference>
<dbReference type="AlphaFoldDB" id="A0A2T4GMK5"/>
<dbReference type="InterPro" id="IPR013752">
    <property type="entry name" value="KPA_reductase"/>
</dbReference>
<dbReference type="InterPro" id="IPR050838">
    <property type="entry name" value="Ketopantoate_reductase"/>
</dbReference>
<dbReference type="PANTHER" id="PTHR43765">
    <property type="entry name" value="2-DEHYDROPANTOATE 2-REDUCTASE-RELATED"/>
    <property type="match status" value="1"/>
</dbReference>
<organism evidence="8 9">
    <name type="scientific">Fusarium culmorum</name>
    <dbReference type="NCBI Taxonomy" id="5516"/>
    <lineage>
        <taxon>Eukaryota</taxon>
        <taxon>Fungi</taxon>
        <taxon>Dikarya</taxon>
        <taxon>Ascomycota</taxon>
        <taxon>Pezizomycotina</taxon>
        <taxon>Sordariomycetes</taxon>
        <taxon>Hypocreomycetidae</taxon>
        <taxon>Hypocreales</taxon>
        <taxon>Nectriaceae</taxon>
        <taxon>Fusarium</taxon>
    </lineage>
</organism>
<reference evidence="8 9" key="1">
    <citation type="submission" date="2018-02" db="EMBL/GenBank/DDBJ databases">
        <title>Fusarium culmorum secondary metabolites in fungal-bacterial-plant interactions.</title>
        <authorList>
            <person name="Schmidt R."/>
        </authorList>
    </citation>
    <scope>NUCLEOTIDE SEQUENCE [LARGE SCALE GENOMIC DNA]</scope>
    <source>
        <strain evidence="8 9">PV</strain>
    </source>
</reference>
<feature type="domain" description="Ketopantoate reductase C-terminal" evidence="7">
    <location>
        <begin position="324"/>
        <end position="449"/>
    </location>
</feature>
<dbReference type="Gene3D" id="1.10.1040.10">
    <property type="entry name" value="N-(1-d-carboxylethyl)-l-norvaline Dehydrogenase, domain 2"/>
    <property type="match status" value="1"/>
</dbReference>
<dbReference type="InterPro" id="IPR013328">
    <property type="entry name" value="6PGD_dom2"/>
</dbReference>
<evidence type="ECO:0000256" key="5">
    <source>
        <dbReference type="SAM" id="MobiDB-lite"/>
    </source>
</evidence>
<proteinExistence type="inferred from homology"/>
<dbReference type="Proteomes" id="UP000241587">
    <property type="component" value="Unassembled WGS sequence"/>
</dbReference>
<dbReference type="InterPro" id="IPR008927">
    <property type="entry name" value="6-PGluconate_DH-like_C_sf"/>
</dbReference>
<evidence type="ECO:0000256" key="2">
    <source>
        <dbReference type="ARBA" id="ARBA00010490"/>
    </source>
</evidence>
<dbReference type="EMBL" id="PVEM01000012">
    <property type="protein sequence ID" value="PTD04803.1"/>
    <property type="molecule type" value="Genomic_DNA"/>
</dbReference>
<feature type="region of interest" description="Disordered" evidence="5">
    <location>
        <begin position="55"/>
        <end position="88"/>
    </location>
</feature>
<keyword evidence="4" id="KW-0560">Oxidoreductase</keyword>
<dbReference type="InterPro" id="IPR036883">
    <property type="entry name" value="PDCD5-like_sf"/>
</dbReference>
<dbReference type="SUPFAM" id="SSF46950">
    <property type="entry name" value="Double-stranded DNA-binding domain"/>
    <property type="match status" value="1"/>
</dbReference>
<dbReference type="Pfam" id="PF08546">
    <property type="entry name" value="ApbA_C"/>
    <property type="match status" value="1"/>
</dbReference>
<dbReference type="Gene3D" id="1.10.8.140">
    <property type="entry name" value="PDCD5-like"/>
    <property type="match status" value="1"/>
</dbReference>
<dbReference type="Pfam" id="PF01984">
    <property type="entry name" value="dsDNA_bind"/>
    <property type="match status" value="1"/>
</dbReference>
<evidence type="ECO:0000256" key="1">
    <source>
        <dbReference type="ARBA" id="ARBA00007870"/>
    </source>
</evidence>